<dbReference type="AlphaFoldDB" id="A0A165WM01"/>
<name>A0A165WM01_9AGAM</name>
<sequence>MLPQNTKPSSLPISLSLLPLLFPHQTTTSHQIAVPSLPIHTLADSTIAAITSLHPGLPGHPPSNPASSTTDHHAIDMADTEL</sequence>
<evidence type="ECO:0000313" key="3">
    <source>
        <dbReference type="Proteomes" id="UP000076798"/>
    </source>
</evidence>
<evidence type="ECO:0000313" key="2">
    <source>
        <dbReference type="EMBL" id="KZT31316.1"/>
    </source>
</evidence>
<reference evidence="2 3" key="1">
    <citation type="journal article" date="2016" name="Mol. Biol. Evol.">
        <title>Comparative Genomics of Early-Diverging Mushroom-Forming Fungi Provides Insights into the Origins of Lignocellulose Decay Capabilities.</title>
        <authorList>
            <person name="Nagy L.G."/>
            <person name="Riley R."/>
            <person name="Tritt A."/>
            <person name="Adam C."/>
            <person name="Daum C."/>
            <person name="Floudas D."/>
            <person name="Sun H."/>
            <person name="Yadav J.S."/>
            <person name="Pangilinan J."/>
            <person name="Larsson K.H."/>
            <person name="Matsuura K."/>
            <person name="Barry K."/>
            <person name="Labutti K."/>
            <person name="Kuo R."/>
            <person name="Ohm R.A."/>
            <person name="Bhattacharya S.S."/>
            <person name="Shirouzu T."/>
            <person name="Yoshinaga Y."/>
            <person name="Martin F.M."/>
            <person name="Grigoriev I.V."/>
            <person name="Hibbett D.S."/>
        </authorList>
    </citation>
    <scope>NUCLEOTIDE SEQUENCE [LARGE SCALE GENOMIC DNA]</scope>
    <source>
        <strain evidence="2 3">HHB10207 ss-3</strain>
    </source>
</reference>
<gene>
    <name evidence="2" type="ORF">SISSUDRAFT_1067864</name>
</gene>
<feature type="region of interest" description="Disordered" evidence="1">
    <location>
        <begin position="53"/>
        <end position="82"/>
    </location>
</feature>
<accession>A0A165WM01</accession>
<organism evidence="2 3">
    <name type="scientific">Sistotremastrum suecicum HHB10207 ss-3</name>
    <dbReference type="NCBI Taxonomy" id="1314776"/>
    <lineage>
        <taxon>Eukaryota</taxon>
        <taxon>Fungi</taxon>
        <taxon>Dikarya</taxon>
        <taxon>Basidiomycota</taxon>
        <taxon>Agaricomycotina</taxon>
        <taxon>Agaricomycetes</taxon>
        <taxon>Sistotremastrales</taxon>
        <taxon>Sistotremastraceae</taxon>
        <taxon>Sistotremastrum</taxon>
    </lineage>
</organism>
<protein>
    <submittedName>
        <fullName evidence="2">Uncharacterized protein</fullName>
    </submittedName>
</protein>
<proteinExistence type="predicted"/>
<dbReference type="EMBL" id="KV428656">
    <property type="protein sequence ID" value="KZT31316.1"/>
    <property type="molecule type" value="Genomic_DNA"/>
</dbReference>
<evidence type="ECO:0000256" key="1">
    <source>
        <dbReference type="SAM" id="MobiDB-lite"/>
    </source>
</evidence>
<dbReference type="Proteomes" id="UP000076798">
    <property type="component" value="Unassembled WGS sequence"/>
</dbReference>
<keyword evidence="3" id="KW-1185">Reference proteome</keyword>